<feature type="region of interest" description="Disordered" evidence="1">
    <location>
        <begin position="1"/>
        <end position="58"/>
    </location>
</feature>
<name>A0AAD8VYM0_LOLMU</name>
<feature type="domain" description="Retrotransposon gag" evidence="2">
    <location>
        <begin position="216"/>
        <end position="309"/>
    </location>
</feature>
<dbReference type="PANTHER" id="PTHR33223:SF11">
    <property type="entry name" value="ELEMENT PROTEIN, PUTATIVE-RELATED"/>
    <property type="match status" value="1"/>
</dbReference>
<accession>A0AAD8VYM0</accession>
<feature type="region of interest" description="Disordered" evidence="1">
    <location>
        <begin position="520"/>
        <end position="547"/>
    </location>
</feature>
<gene>
    <name evidence="3" type="ORF">QYE76_003205</name>
</gene>
<feature type="compositionally biased region" description="Polar residues" evidence="1">
    <location>
        <begin position="13"/>
        <end position="27"/>
    </location>
</feature>
<feature type="compositionally biased region" description="Polar residues" evidence="1">
    <location>
        <begin position="46"/>
        <end position="58"/>
    </location>
</feature>
<comment type="caution">
    <text evidence="3">The sequence shown here is derived from an EMBL/GenBank/DDBJ whole genome shotgun (WGS) entry which is preliminary data.</text>
</comment>
<evidence type="ECO:0000313" key="3">
    <source>
        <dbReference type="EMBL" id="KAK1628890.1"/>
    </source>
</evidence>
<proteinExistence type="predicted"/>
<feature type="compositionally biased region" description="Polar residues" evidence="1">
    <location>
        <begin position="85"/>
        <end position="97"/>
    </location>
</feature>
<evidence type="ECO:0000256" key="1">
    <source>
        <dbReference type="SAM" id="MobiDB-lite"/>
    </source>
</evidence>
<evidence type="ECO:0000313" key="4">
    <source>
        <dbReference type="Proteomes" id="UP001231189"/>
    </source>
</evidence>
<dbReference type="EMBL" id="JAUUTY010000005">
    <property type="protein sequence ID" value="KAK1628890.1"/>
    <property type="molecule type" value="Genomic_DNA"/>
</dbReference>
<reference evidence="3" key="1">
    <citation type="submission" date="2023-07" db="EMBL/GenBank/DDBJ databases">
        <title>A chromosome-level genome assembly of Lolium multiflorum.</title>
        <authorList>
            <person name="Chen Y."/>
            <person name="Copetti D."/>
            <person name="Kolliker R."/>
            <person name="Studer B."/>
        </authorList>
    </citation>
    <scope>NUCLEOTIDE SEQUENCE</scope>
    <source>
        <strain evidence="3">02402/16</strain>
        <tissue evidence="3">Leaf</tissue>
    </source>
</reference>
<feature type="region of interest" description="Disordered" evidence="1">
    <location>
        <begin position="82"/>
        <end position="109"/>
    </location>
</feature>
<dbReference type="Proteomes" id="UP001231189">
    <property type="component" value="Unassembled WGS sequence"/>
</dbReference>
<dbReference type="AlphaFoldDB" id="A0AAD8VYM0"/>
<dbReference type="InterPro" id="IPR005162">
    <property type="entry name" value="Retrotrans_gag_dom"/>
</dbReference>
<organism evidence="3 4">
    <name type="scientific">Lolium multiflorum</name>
    <name type="common">Italian ryegrass</name>
    <name type="synonym">Lolium perenne subsp. multiflorum</name>
    <dbReference type="NCBI Taxonomy" id="4521"/>
    <lineage>
        <taxon>Eukaryota</taxon>
        <taxon>Viridiplantae</taxon>
        <taxon>Streptophyta</taxon>
        <taxon>Embryophyta</taxon>
        <taxon>Tracheophyta</taxon>
        <taxon>Spermatophyta</taxon>
        <taxon>Magnoliopsida</taxon>
        <taxon>Liliopsida</taxon>
        <taxon>Poales</taxon>
        <taxon>Poaceae</taxon>
        <taxon>BOP clade</taxon>
        <taxon>Pooideae</taxon>
        <taxon>Poodae</taxon>
        <taxon>Poeae</taxon>
        <taxon>Poeae Chloroplast Group 2 (Poeae type)</taxon>
        <taxon>Loliodinae</taxon>
        <taxon>Loliinae</taxon>
        <taxon>Lolium</taxon>
    </lineage>
</organism>
<evidence type="ECO:0000259" key="2">
    <source>
        <dbReference type="Pfam" id="PF03732"/>
    </source>
</evidence>
<dbReference type="Pfam" id="PF03732">
    <property type="entry name" value="Retrotrans_gag"/>
    <property type="match status" value="1"/>
</dbReference>
<sequence length="588" mass="65827">MGKPRDTKIAILPSTTRKGTTLSTSAALDSPSVIDKLVSPPHASRAGTSAESENSHNIDNVSAVLDDSGSLGSFLDATIAKSRQIENTETPNATTPVKSPELDYSSDDPDEDYVELDDDFIEKCNATTDARKIKKLLAEHAVRYKPSPDPKFATSPINIRDKDYDFSLDLSHIAIVEKTPFCGTEKESAVEHLTELSTLSGVFSDDVKMRTYFVAKIFPFSLKDDAKTWYNNLPPGSIKSPTDLRDVFFRKYFPASAQHAALQRIYNFDQEDGEKLPEAWARFCSLIRAQPDHDLEKHDLLDIFYSGLTIESRAYLDSCAGCVFRKRTPDDAEELLAKIGRNHDDWSTPEPTPTPIVKKRGMIKLNDEDMREAKKSLKEKGIKPEDVKNLPPIEDICETIPPSSMIEYMKDIVTNKRKVPNEEISTMLANYSFNGKIPKKLGDPVTKYSRNWTKSTPRFLFCPEASRTPESRQRGALVGPDDMVARPGLGPPPYGLVASLTLLRRLYIKPLHRKPLRRKPRYEKSSRAAVIAKPRSGGQESLPGTAGAGKCPGRLLHRHRCHLHRHLHHRCCSHEEGVVLHRGSGLYR</sequence>
<dbReference type="PANTHER" id="PTHR33223">
    <property type="entry name" value="CCHC-TYPE DOMAIN-CONTAINING PROTEIN"/>
    <property type="match status" value="1"/>
</dbReference>
<protein>
    <recommendedName>
        <fullName evidence="2">Retrotransposon gag domain-containing protein</fullName>
    </recommendedName>
</protein>
<keyword evidence="4" id="KW-1185">Reference proteome</keyword>